<dbReference type="RefSeq" id="YP_010077786.1">
    <property type="nucleotide sequence ID" value="NC_054952.1"/>
</dbReference>
<dbReference type="KEGG" id="vg:65066702"/>
<protein>
    <submittedName>
        <fullName evidence="2">RNA ligase</fullName>
    </submittedName>
</protein>
<organism evidence="2 3">
    <name type="scientific">Stenotrophomonas phage IME-SM1</name>
    <dbReference type="NCBI Taxonomy" id="1654717"/>
    <lineage>
        <taxon>Viruses</taxon>
        <taxon>Duplodnaviria</taxon>
        <taxon>Heunggongvirae</taxon>
        <taxon>Uroviricota</taxon>
        <taxon>Caudoviricetes</taxon>
        <taxon>Menderavirus</taxon>
        <taxon>Menderavirus IMESM1</taxon>
    </lineage>
</organism>
<reference evidence="2 3" key="1">
    <citation type="submission" date="2015-05" db="EMBL/GenBank/DDBJ databases">
        <authorList>
            <person name="Liu X."/>
            <person name="Tong Y."/>
            <person name="Huang Y."/>
            <person name="Fan H."/>
            <person name="An X."/>
            <person name="Mi Z."/>
            <person name="Zhang Z."/>
        </authorList>
    </citation>
    <scope>NUCLEOTIDE SEQUENCE [LARGE SCALE GENOMIC DNA]</scope>
</reference>
<dbReference type="EMBL" id="KR560069">
    <property type="protein sequence ID" value="AKO61593.1"/>
    <property type="molecule type" value="Genomic_DNA"/>
</dbReference>
<sequence length="369" mass="42101">MYLNLQMMRDALGHDETVRFKEETVDGREFVIVSYMIANDDLWRRSFGAEARGITFDKATGECVSRPFHKFFNVGEKEFTQPVALQNTVWTAYPKIDGSMITPVMVNGKVRLKTKKSFYSNVAREAQANLDPFTEGQMAAFLISGWTPIYEYTSPTTKIVVQHDKPAFKLLAGRSTQEGHYLTPTDLALNDTAIKPEFHMADINELLYIARDLEGVEGWVLVDHQDGYNRVKIKTEWYNRLHRVLDLRVRDVVEWIRDEKLDDMMPNLISMGVDTDVIRGIENRVVNAISDAVTHVKTVVVGASGLPLKEAVQFIEKHGGIYVKACHRTWRTGCIEPQMDLIVRLYFQYHLQDYELTSIGNPNFGGKDG</sequence>
<dbReference type="GeneID" id="65066702"/>
<evidence type="ECO:0000313" key="2">
    <source>
        <dbReference type="EMBL" id="AKO61593.1"/>
    </source>
</evidence>
<feature type="domain" description="T4 RNA ligase 1-like N-terminal" evidence="1">
    <location>
        <begin position="50"/>
        <end position="238"/>
    </location>
</feature>
<dbReference type="Gene3D" id="1.10.3550.20">
    <property type="match status" value="1"/>
</dbReference>
<dbReference type="Proteomes" id="UP000224291">
    <property type="component" value="Segment"/>
</dbReference>
<proteinExistence type="predicted"/>
<keyword evidence="2" id="KW-0436">Ligase</keyword>
<name>A0A0H4J2H9_9CAUD</name>
<evidence type="ECO:0000259" key="1">
    <source>
        <dbReference type="Pfam" id="PF09511"/>
    </source>
</evidence>
<dbReference type="Pfam" id="PF09511">
    <property type="entry name" value="RNA_lig_T4_1"/>
    <property type="match status" value="1"/>
</dbReference>
<evidence type="ECO:0000313" key="3">
    <source>
        <dbReference type="Proteomes" id="UP000224291"/>
    </source>
</evidence>
<dbReference type="GO" id="GO:0016874">
    <property type="term" value="F:ligase activity"/>
    <property type="evidence" value="ECO:0007669"/>
    <property type="project" value="UniProtKB-KW"/>
</dbReference>
<keyword evidence="3" id="KW-1185">Reference proteome</keyword>
<accession>A0A0H4J2H9</accession>
<dbReference type="InterPro" id="IPR019039">
    <property type="entry name" value="T4-Rnl1-like_N"/>
</dbReference>